<evidence type="ECO:0000256" key="6">
    <source>
        <dbReference type="ARBA" id="ARBA00023136"/>
    </source>
</evidence>
<dbReference type="GO" id="GO:0007156">
    <property type="term" value="P:homophilic cell adhesion via plasma membrane adhesion molecules"/>
    <property type="evidence" value="ECO:0007669"/>
    <property type="project" value="TreeGrafter"/>
</dbReference>
<dbReference type="GO" id="GO:0005912">
    <property type="term" value="C:adherens junction"/>
    <property type="evidence" value="ECO:0007669"/>
    <property type="project" value="TreeGrafter"/>
</dbReference>
<comment type="subcellular location">
    <subcellularLocation>
        <location evidence="1">Membrane</location>
        <topology evidence="1">Single-pass membrane protein</topology>
    </subcellularLocation>
</comment>
<feature type="chain" id="PRO_5043374141" description="Ig-like domain-containing protein" evidence="10">
    <location>
        <begin position="19"/>
        <end position="920"/>
    </location>
</feature>
<evidence type="ECO:0000256" key="8">
    <source>
        <dbReference type="ARBA" id="ARBA00023180"/>
    </source>
</evidence>
<evidence type="ECO:0000313" key="12">
    <source>
        <dbReference type="EMBL" id="KAK9961891.1"/>
    </source>
</evidence>
<dbReference type="InterPro" id="IPR007110">
    <property type="entry name" value="Ig-like_dom"/>
</dbReference>
<keyword evidence="13" id="KW-1185">Reference proteome</keyword>
<dbReference type="InterPro" id="IPR013783">
    <property type="entry name" value="Ig-like_fold"/>
</dbReference>
<name>A0AAW1ZK55_CULAL</name>
<dbReference type="Gene3D" id="2.60.40.10">
    <property type="entry name" value="Immunoglobulins"/>
    <property type="match status" value="6"/>
</dbReference>
<dbReference type="Proteomes" id="UP001479290">
    <property type="component" value="Unassembled WGS sequence"/>
</dbReference>
<feature type="domain" description="Ig-like" evidence="11">
    <location>
        <begin position="26"/>
        <end position="122"/>
    </location>
</feature>
<feature type="domain" description="Ig-like" evidence="11">
    <location>
        <begin position="439"/>
        <end position="526"/>
    </location>
</feature>
<dbReference type="SUPFAM" id="SSF48726">
    <property type="entry name" value="Immunoglobulin"/>
    <property type="match status" value="5"/>
</dbReference>
<dbReference type="PROSITE" id="PS50835">
    <property type="entry name" value="IG_LIKE"/>
    <property type="match status" value="5"/>
</dbReference>
<dbReference type="GO" id="GO:0007157">
    <property type="term" value="P:heterophilic cell-cell adhesion via plasma membrane cell adhesion molecules"/>
    <property type="evidence" value="ECO:0007669"/>
    <property type="project" value="TreeGrafter"/>
</dbReference>
<evidence type="ECO:0000256" key="3">
    <source>
        <dbReference type="ARBA" id="ARBA00022729"/>
    </source>
</evidence>
<keyword evidence="9" id="KW-1133">Transmembrane helix</keyword>
<sequence length="920" mass="102806">MGLPIFFILGIVLNLAHSMEFQDSEPRHLVLNQTVTGILGEEVYLHCLYTGQMDILFSSWNRLDSSKRSKKMAGYIHLTPFNRENFDIPASPKNLTVKLNVTSLDLEGEYTCVINTVEDEVKDTMFLRVIARPGIDLTVKKEVVNRTLYHAVTCSASSAKPEAVIRWEISGALPRDDIFSVNTTNTVHLNGTTSSISVLSFPLIMNNESTVTCVVNHPAFTEPERANIEVETFVSPIMSMETILVQEEGEDFQEVICTATGGKPHPNITWRLPEFKNTPPILRNNSVNSDSVISSYRFPFDPYEGENVSCVFGYMFFPFINTRTITLPVYYLSSLHFVDYAIKSENQTSLAFEEGDTNITIRMGILGNVPSHEINCSREGQPLPEDVDVVGNDIFLRGPVELHLSGQYLCQASYRRHQVSLQFTIEVNPKVILPVTFPPNISVNFVENSDYIHIECLASNAVPTANVSWIISQEMNCTIQSNVTSFNGSYSVKSVLTVPNCMAREYVVECVVDHPAFMEKERRQIALPVCAPPNITLQSSIKWDSGVAYTWLVCSVQSQTPAEAITWAVDCHGIDIASSEFVMSQPDFQQSHMVVVQSVARIPIHSHAGCSVTCAVELQGLAKPENKSIVLPPLGPSASRVFLREERYTDNWHAVCEYSGDGVIPKISWVQSDEDTEIQSTTESKCNGIKVNVNLTSEFKLSQYEGKNLTCLIQNKFGKDERRTVHVPKYSISSIEVVNKTTLDRRSHGQHEHRLALQENLSNQKILLRAHGNAPSYKTTCYREGRSAAHTVGMALVFTEPVTERDAGLYTCQVSYHHHMAEVLIRVDVTSEETQHMIFITICFTSAAAITLVLIIVLFVLCTSGKRHSSQKKNRKERESLAALMQDPRCPERTMLPGEAGPNYAELVHYSIVLDVKSTV</sequence>
<dbReference type="PANTHER" id="PTHR23277:SF107">
    <property type="entry name" value="HEMICENTIN-1"/>
    <property type="match status" value="1"/>
</dbReference>
<feature type="transmembrane region" description="Helical" evidence="9">
    <location>
        <begin position="837"/>
        <end position="862"/>
    </location>
</feature>
<keyword evidence="5" id="KW-0130">Cell adhesion</keyword>
<dbReference type="AlphaFoldDB" id="A0AAW1ZK55"/>
<evidence type="ECO:0000256" key="1">
    <source>
        <dbReference type="ARBA" id="ARBA00004167"/>
    </source>
</evidence>
<keyword evidence="6 9" id="KW-0472">Membrane</keyword>
<dbReference type="SMART" id="SM00409">
    <property type="entry name" value="IG"/>
    <property type="match status" value="2"/>
</dbReference>
<dbReference type="InterPro" id="IPR051427">
    <property type="entry name" value="Nectin/Nectin-like"/>
</dbReference>
<dbReference type="InterPro" id="IPR036179">
    <property type="entry name" value="Ig-like_dom_sf"/>
</dbReference>
<keyword evidence="7" id="KW-1015">Disulfide bond</keyword>
<protein>
    <recommendedName>
        <fullName evidence="11">Ig-like domain-containing protein</fullName>
    </recommendedName>
</protein>
<evidence type="ECO:0000313" key="13">
    <source>
        <dbReference type="Proteomes" id="UP001479290"/>
    </source>
</evidence>
<evidence type="ECO:0000256" key="4">
    <source>
        <dbReference type="ARBA" id="ARBA00022737"/>
    </source>
</evidence>
<organism evidence="12 13">
    <name type="scientific">Culter alburnus</name>
    <name type="common">Topmouth culter</name>
    <dbReference type="NCBI Taxonomy" id="194366"/>
    <lineage>
        <taxon>Eukaryota</taxon>
        <taxon>Metazoa</taxon>
        <taxon>Chordata</taxon>
        <taxon>Craniata</taxon>
        <taxon>Vertebrata</taxon>
        <taxon>Euteleostomi</taxon>
        <taxon>Actinopterygii</taxon>
        <taxon>Neopterygii</taxon>
        <taxon>Teleostei</taxon>
        <taxon>Ostariophysi</taxon>
        <taxon>Cypriniformes</taxon>
        <taxon>Xenocyprididae</taxon>
        <taxon>Xenocypridinae</taxon>
        <taxon>Culter</taxon>
    </lineage>
</organism>
<dbReference type="InterPro" id="IPR003599">
    <property type="entry name" value="Ig_sub"/>
</dbReference>
<evidence type="ECO:0000256" key="7">
    <source>
        <dbReference type="ARBA" id="ARBA00023157"/>
    </source>
</evidence>
<feature type="domain" description="Ig-like" evidence="11">
    <location>
        <begin position="133"/>
        <end position="229"/>
    </location>
</feature>
<reference evidence="12 13" key="1">
    <citation type="submission" date="2024-05" db="EMBL/GenBank/DDBJ databases">
        <title>A high-quality chromosomal-level genome assembly of Topmouth culter (Culter alburnus).</title>
        <authorList>
            <person name="Zhao H."/>
        </authorList>
    </citation>
    <scope>NUCLEOTIDE SEQUENCE [LARGE SCALE GENOMIC DNA]</scope>
    <source>
        <strain evidence="12">CATC2023</strain>
        <tissue evidence="12">Muscle</tissue>
    </source>
</reference>
<proteinExistence type="inferred from homology"/>
<keyword evidence="9" id="KW-0812">Transmembrane</keyword>
<dbReference type="GO" id="GO:0016020">
    <property type="term" value="C:membrane"/>
    <property type="evidence" value="ECO:0007669"/>
    <property type="project" value="UniProtKB-SubCell"/>
</dbReference>
<keyword evidence="3 10" id="KW-0732">Signal</keyword>
<dbReference type="Pfam" id="PF08205">
    <property type="entry name" value="C2-set_2"/>
    <property type="match status" value="1"/>
</dbReference>
<feature type="domain" description="Ig-like" evidence="11">
    <location>
        <begin position="533"/>
        <end position="630"/>
    </location>
</feature>
<evidence type="ECO:0000256" key="10">
    <source>
        <dbReference type="SAM" id="SignalP"/>
    </source>
</evidence>
<evidence type="ECO:0000256" key="9">
    <source>
        <dbReference type="SAM" id="Phobius"/>
    </source>
</evidence>
<comment type="caution">
    <text evidence="12">The sequence shown here is derived from an EMBL/GenBank/DDBJ whole genome shotgun (WGS) entry which is preliminary data.</text>
</comment>
<feature type="domain" description="Ig-like" evidence="11">
    <location>
        <begin position="236"/>
        <end position="326"/>
    </location>
</feature>
<accession>A0AAW1ZK55</accession>
<feature type="signal peptide" evidence="10">
    <location>
        <begin position="1"/>
        <end position="18"/>
    </location>
</feature>
<keyword evidence="8" id="KW-0325">Glycoprotein</keyword>
<dbReference type="PANTHER" id="PTHR23277">
    <property type="entry name" value="NECTIN-RELATED"/>
    <property type="match status" value="1"/>
</dbReference>
<dbReference type="EMBL" id="JAWDJR010000015">
    <property type="protein sequence ID" value="KAK9961891.1"/>
    <property type="molecule type" value="Genomic_DNA"/>
</dbReference>
<comment type="similarity">
    <text evidence="2">Belongs to the nectin family.</text>
</comment>
<evidence type="ECO:0000259" key="11">
    <source>
        <dbReference type="PROSITE" id="PS50835"/>
    </source>
</evidence>
<evidence type="ECO:0000256" key="5">
    <source>
        <dbReference type="ARBA" id="ARBA00022889"/>
    </source>
</evidence>
<dbReference type="InterPro" id="IPR013162">
    <property type="entry name" value="CD80_C2-set"/>
</dbReference>
<gene>
    <name evidence="12" type="ORF">ABG768_007289</name>
</gene>
<keyword evidence="4" id="KW-0677">Repeat</keyword>
<evidence type="ECO:0000256" key="2">
    <source>
        <dbReference type="ARBA" id="ARBA00007810"/>
    </source>
</evidence>